<sequence>MKTLFTLLASVSFLMPPSAMCQVAQNLLVSAAEEKPAKPLAGYFFSLKEVPLSQKHYIFHADPLKKAILTDGDKDVVLSHTMTVKSARGFDMYFSSGQYNVTLAVKDAREVDGGTTEYKGTLFVKRGSEKHKYTVHGFQNR</sequence>
<dbReference type="Proteomes" id="UP000198748">
    <property type="component" value="Unassembled WGS sequence"/>
</dbReference>
<keyword evidence="3" id="KW-1185">Reference proteome</keyword>
<protein>
    <submittedName>
        <fullName evidence="2">Uncharacterized protein</fullName>
    </submittedName>
</protein>
<evidence type="ECO:0000313" key="2">
    <source>
        <dbReference type="EMBL" id="SDE84654.1"/>
    </source>
</evidence>
<accession>A0A1G7G928</accession>
<dbReference type="AlphaFoldDB" id="A0A1G7G928"/>
<proteinExistence type="predicted"/>
<dbReference type="STRING" id="659014.SAMN04487996_107171"/>
<evidence type="ECO:0000256" key="1">
    <source>
        <dbReference type="SAM" id="SignalP"/>
    </source>
</evidence>
<dbReference type="OrthoDB" id="956582at2"/>
<feature type="signal peptide" evidence="1">
    <location>
        <begin position="1"/>
        <end position="21"/>
    </location>
</feature>
<name>A0A1G7G928_9BACT</name>
<keyword evidence="1" id="KW-0732">Signal</keyword>
<reference evidence="3" key="1">
    <citation type="submission" date="2016-10" db="EMBL/GenBank/DDBJ databases">
        <authorList>
            <person name="Varghese N."/>
            <person name="Submissions S."/>
        </authorList>
    </citation>
    <scope>NUCLEOTIDE SEQUENCE [LARGE SCALE GENOMIC DNA]</scope>
    <source>
        <strain evidence="3">DSM 25329</strain>
    </source>
</reference>
<evidence type="ECO:0000313" key="3">
    <source>
        <dbReference type="Proteomes" id="UP000198748"/>
    </source>
</evidence>
<dbReference type="RefSeq" id="WP_090150299.1">
    <property type="nucleotide sequence ID" value="NZ_FNAN01000007.1"/>
</dbReference>
<organism evidence="2 3">
    <name type="scientific">Dyadobacter soli</name>
    <dbReference type="NCBI Taxonomy" id="659014"/>
    <lineage>
        <taxon>Bacteria</taxon>
        <taxon>Pseudomonadati</taxon>
        <taxon>Bacteroidota</taxon>
        <taxon>Cytophagia</taxon>
        <taxon>Cytophagales</taxon>
        <taxon>Spirosomataceae</taxon>
        <taxon>Dyadobacter</taxon>
    </lineage>
</organism>
<feature type="chain" id="PRO_5011500673" evidence="1">
    <location>
        <begin position="22"/>
        <end position="141"/>
    </location>
</feature>
<gene>
    <name evidence="2" type="ORF">SAMN04487996_107171</name>
</gene>
<dbReference type="EMBL" id="FNAN01000007">
    <property type="protein sequence ID" value="SDE84654.1"/>
    <property type="molecule type" value="Genomic_DNA"/>
</dbReference>